<dbReference type="EMBL" id="OIVN01001657">
    <property type="protein sequence ID" value="SPC96296.1"/>
    <property type="molecule type" value="Genomic_DNA"/>
</dbReference>
<reference evidence="2" key="1">
    <citation type="submission" date="2018-02" db="EMBL/GenBank/DDBJ databases">
        <authorList>
            <person name="Cohen D.B."/>
            <person name="Kent A.D."/>
        </authorList>
    </citation>
    <scope>NUCLEOTIDE SEQUENCE</scope>
</reference>
<evidence type="ECO:0000313" key="2">
    <source>
        <dbReference type="EMBL" id="SPC96296.1"/>
    </source>
</evidence>
<gene>
    <name evidence="2" type="ORF">FSB_LOCUS24178</name>
</gene>
<evidence type="ECO:0000256" key="1">
    <source>
        <dbReference type="SAM" id="MobiDB-lite"/>
    </source>
</evidence>
<proteinExistence type="predicted"/>
<feature type="region of interest" description="Disordered" evidence="1">
    <location>
        <begin position="28"/>
        <end position="50"/>
    </location>
</feature>
<name>A0A2N9G0K4_FAGSY</name>
<protein>
    <submittedName>
        <fullName evidence="2">Uncharacterized protein</fullName>
    </submittedName>
</protein>
<sequence>MKLTWKNNNKSSKKRSLAATSILRNLPFEHQLDHDEEATTTTSNSNSNTQLNSQELASLDSSDSSNAKKLALSFQAQGDKLAEGTGNTYCSCFSLQNTPVMDSKISGLPLGDMSNNIGSTQISSQDPQSSIFEKDLKPETYLLQLTLLTLLEGNKTGDTERDHLLVHK</sequence>
<organism evidence="2">
    <name type="scientific">Fagus sylvatica</name>
    <name type="common">Beechnut</name>
    <dbReference type="NCBI Taxonomy" id="28930"/>
    <lineage>
        <taxon>Eukaryota</taxon>
        <taxon>Viridiplantae</taxon>
        <taxon>Streptophyta</taxon>
        <taxon>Embryophyta</taxon>
        <taxon>Tracheophyta</taxon>
        <taxon>Spermatophyta</taxon>
        <taxon>Magnoliopsida</taxon>
        <taxon>eudicotyledons</taxon>
        <taxon>Gunneridae</taxon>
        <taxon>Pentapetalae</taxon>
        <taxon>rosids</taxon>
        <taxon>fabids</taxon>
        <taxon>Fagales</taxon>
        <taxon>Fagaceae</taxon>
        <taxon>Fagus</taxon>
    </lineage>
</organism>
<dbReference type="AlphaFoldDB" id="A0A2N9G0K4"/>
<feature type="compositionally biased region" description="Low complexity" evidence="1">
    <location>
        <begin position="39"/>
        <end position="49"/>
    </location>
</feature>
<accession>A0A2N9G0K4</accession>